<feature type="domain" description="Metallo-beta-lactamase" evidence="3">
    <location>
        <begin position="131"/>
        <end position="276"/>
    </location>
</feature>
<dbReference type="CDD" id="cd07713">
    <property type="entry name" value="DHPS-like_MBL-fold"/>
    <property type="match status" value="1"/>
</dbReference>
<accession>A0AAW0GB35</accession>
<sequence>MGLVKTVDKLTVTFLVDNSIEWFTKLPPGFTHEMRLHLSEHDPPIDEVTGAPLLDFENYCCGNVSPILRTLCLIEVSWVEDRKEIFTARTTLLTYLGFFISFCVLPSPSAIAYLLVVGAHGFSALIETEVEGEESHVVLFDTGPESRSIARNVAAMKVPLDRIERVILSHWHSDHSGGLLSFLRLRNEAIHHQDKSESNPPQQQQPDSDTTPTKPIIADLHPDRPIARGIAPLGKLIGQLNPDPTFEAIEALGAVVETHKEGHAVAGDTVYVSGEIPRITHFEQGLLGAVRWKGDVKTKQGEWVPEEDIMDERYAVIDVAGKGLVIFSACSHAGIVNVVRDVVSKFQRPIHMIIGGLHLATPDLIERIEPTVDFLTNKLRPAPTYILPMHCSGFACKIALERALGEGCVPAGTGIRAIIDGNRKLEEEGRMWAPTIAS</sequence>
<gene>
    <name evidence="4" type="ORF">QCA50_009641</name>
</gene>
<evidence type="ECO:0000313" key="5">
    <source>
        <dbReference type="Proteomes" id="UP001385951"/>
    </source>
</evidence>
<dbReference type="InterPro" id="IPR052926">
    <property type="entry name" value="Metallo-beta-lactamase_dom"/>
</dbReference>
<keyword evidence="2" id="KW-1133">Transmembrane helix</keyword>
<name>A0AAW0GB35_9APHY</name>
<organism evidence="4 5">
    <name type="scientific">Cerrena zonata</name>
    <dbReference type="NCBI Taxonomy" id="2478898"/>
    <lineage>
        <taxon>Eukaryota</taxon>
        <taxon>Fungi</taxon>
        <taxon>Dikarya</taxon>
        <taxon>Basidiomycota</taxon>
        <taxon>Agaricomycotina</taxon>
        <taxon>Agaricomycetes</taxon>
        <taxon>Polyporales</taxon>
        <taxon>Cerrenaceae</taxon>
        <taxon>Cerrena</taxon>
    </lineage>
</organism>
<evidence type="ECO:0000313" key="4">
    <source>
        <dbReference type="EMBL" id="KAK7687138.1"/>
    </source>
</evidence>
<evidence type="ECO:0000256" key="1">
    <source>
        <dbReference type="SAM" id="MobiDB-lite"/>
    </source>
</evidence>
<feature type="region of interest" description="Disordered" evidence="1">
    <location>
        <begin position="192"/>
        <end position="221"/>
    </location>
</feature>
<comment type="caution">
    <text evidence="4">The sequence shown here is derived from an EMBL/GenBank/DDBJ whole genome shotgun (WGS) entry which is preliminary data.</text>
</comment>
<evidence type="ECO:0000256" key="2">
    <source>
        <dbReference type="SAM" id="Phobius"/>
    </source>
</evidence>
<feature type="compositionally biased region" description="Low complexity" evidence="1">
    <location>
        <begin position="200"/>
        <end position="213"/>
    </location>
</feature>
<dbReference type="SUPFAM" id="SSF56281">
    <property type="entry name" value="Metallo-hydrolase/oxidoreductase"/>
    <property type="match status" value="1"/>
</dbReference>
<dbReference type="Proteomes" id="UP001385951">
    <property type="component" value="Unassembled WGS sequence"/>
</dbReference>
<dbReference type="InterPro" id="IPR001279">
    <property type="entry name" value="Metallo-B-lactamas"/>
</dbReference>
<keyword evidence="5" id="KW-1185">Reference proteome</keyword>
<dbReference type="AlphaFoldDB" id="A0AAW0GB35"/>
<dbReference type="PANTHER" id="PTHR13754:SF13">
    <property type="entry name" value="METALLO-BETA-LACTAMASE SUPERFAMILY PROTEIN (AFU_ORTHOLOGUE AFUA_3G07630)"/>
    <property type="match status" value="1"/>
</dbReference>
<keyword evidence="2" id="KW-0472">Membrane</keyword>
<evidence type="ECO:0000259" key="3">
    <source>
        <dbReference type="Pfam" id="PF00753"/>
    </source>
</evidence>
<dbReference type="Gene3D" id="3.60.15.10">
    <property type="entry name" value="Ribonuclease Z/Hydroxyacylglutathione hydrolase-like"/>
    <property type="match status" value="1"/>
</dbReference>
<reference evidence="4 5" key="1">
    <citation type="submission" date="2022-09" db="EMBL/GenBank/DDBJ databases">
        <authorList>
            <person name="Palmer J.M."/>
        </authorList>
    </citation>
    <scope>NUCLEOTIDE SEQUENCE [LARGE SCALE GENOMIC DNA]</scope>
    <source>
        <strain evidence="4 5">DSM 7382</strain>
    </source>
</reference>
<dbReference type="GO" id="GO:0016740">
    <property type="term" value="F:transferase activity"/>
    <property type="evidence" value="ECO:0007669"/>
    <property type="project" value="TreeGrafter"/>
</dbReference>
<keyword evidence="2" id="KW-0812">Transmembrane</keyword>
<dbReference type="InterPro" id="IPR041712">
    <property type="entry name" value="DHPS-like_MBL-fold"/>
</dbReference>
<dbReference type="PANTHER" id="PTHR13754">
    <property type="entry name" value="METALLO-BETA-LACTAMASE SUPERFAMILY PROTEIN"/>
    <property type="match status" value="1"/>
</dbReference>
<protein>
    <recommendedName>
        <fullName evidence="3">Metallo-beta-lactamase domain-containing protein</fullName>
    </recommendedName>
</protein>
<dbReference type="InterPro" id="IPR036866">
    <property type="entry name" value="RibonucZ/Hydroxyglut_hydro"/>
</dbReference>
<dbReference type="Pfam" id="PF00753">
    <property type="entry name" value="Lactamase_B"/>
    <property type="match status" value="1"/>
</dbReference>
<proteinExistence type="predicted"/>
<feature type="transmembrane region" description="Helical" evidence="2">
    <location>
        <begin position="92"/>
        <end position="116"/>
    </location>
</feature>
<dbReference type="EMBL" id="JASBNA010000014">
    <property type="protein sequence ID" value="KAK7687138.1"/>
    <property type="molecule type" value="Genomic_DNA"/>
</dbReference>